<keyword evidence="1" id="KW-0472">Membrane</keyword>
<dbReference type="Proteomes" id="UP001321249">
    <property type="component" value="Unassembled WGS sequence"/>
</dbReference>
<keyword evidence="5" id="KW-1185">Reference proteome</keyword>
<protein>
    <recommendedName>
        <fullName evidence="7">DUF4198 domain-containing protein</fullName>
    </recommendedName>
</protein>
<feature type="chain" id="PRO_5042535713" description="DUF4198 domain-containing protein" evidence="2">
    <location>
        <begin position="29"/>
        <end position="348"/>
    </location>
</feature>
<reference evidence="5 6" key="1">
    <citation type="submission" date="2019-11" db="EMBL/GenBank/DDBJ databases">
        <authorList>
            <person name="Cho J.-C."/>
        </authorList>
    </citation>
    <scope>NUCLEOTIDE SEQUENCE [LARGE SCALE GENOMIC DNA]</scope>
    <source>
        <strain evidence="4 5">JH1073</strain>
        <strain evidence="3 6">JH702</strain>
    </source>
</reference>
<evidence type="ECO:0000313" key="3">
    <source>
        <dbReference type="EMBL" id="MDG0866963.1"/>
    </source>
</evidence>
<keyword evidence="1" id="KW-0812">Transmembrane</keyword>
<gene>
    <name evidence="3" type="ORF">GKO46_07745</name>
    <name evidence="4" type="ORF">GKO48_01750</name>
</gene>
<dbReference type="EMBL" id="WMBE01000002">
    <property type="protein sequence ID" value="MDG0866963.1"/>
    <property type="molecule type" value="Genomic_DNA"/>
</dbReference>
<evidence type="ECO:0008006" key="7">
    <source>
        <dbReference type="Google" id="ProtNLM"/>
    </source>
</evidence>
<keyword evidence="1" id="KW-1133">Transmembrane helix</keyword>
<sequence length="348" mass="36689">MSLLRWRTRAALLLTVLFAVLGTSTALAHEGRDVGDYNFVVGFLNEPAVEGMLNGVSIRITALETEDDHGDHGAGMDMGDGMAMGGEIDLVSHGGVFVDELAAGAHYEFTFDHDFENLTVPFHAHPIETQGSIMVGHEGELAGEVVIEIHENGFQPAMVMIQAGTIVKFENHMSEATVVMSGPLGDAAPAAEDSHTASNAVLGLTTLQVEVTHVASSVSQIMDLKEAWNSPGQYKAEFIPTAPGPYNFRFFGDIDGQVVDESFESSNTTFDEVTPATEIQFPVQISAPRETENAARGALDTANSAAVDASDASDSASTATLLGIVALILGLLGLILGGLAFQRSGKKA</sequence>
<evidence type="ECO:0000313" key="4">
    <source>
        <dbReference type="EMBL" id="WFG38380.1"/>
    </source>
</evidence>
<reference evidence="5" key="3">
    <citation type="submission" date="2023-06" db="EMBL/GenBank/DDBJ databases">
        <title>Pangenomics reveal diversification of enzyme families and niche specialization in globally abundant SAR202 bacteria.</title>
        <authorList>
            <person name="Saw J.H.W."/>
        </authorList>
    </citation>
    <scope>NUCLEOTIDE SEQUENCE [LARGE SCALE GENOMIC DNA]</scope>
    <source>
        <strain evidence="5">JH1073</strain>
    </source>
</reference>
<dbReference type="Proteomes" id="UP001219901">
    <property type="component" value="Chromosome"/>
</dbReference>
<dbReference type="AlphaFoldDB" id="A0AAJ5ZCB1"/>
<proteinExistence type="predicted"/>
<name>A0AAJ5ZCB1_9CHLR</name>
<organism evidence="4 5">
    <name type="scientific">Candidatus Lucifugimonas marina</name>
    <dbReference type="NCBI Taxonomy" id="3038979"/>
    <lineage>
        <taxon>Bacteria</taxon>
        <taxon>Bacillati</taxon>
        <taxon>Chloroflexota</taxon>
        <taxon>Dehalococcoidia</taxon>
        <taxon>SAR202 cluster</taxon>
        <taxon>Candidatus Lucifugimonadales</taxon>
        <taxon>Candidatus Lucifugimonadaceae</taxon>
        <taxon>Candidatus Lucifugimonas</taxon>
    </lineage>
</organism>
<evidence type="ECO:0000313" key="6">
    <source>
        <dbReference type="Proteomes" id="UP001321249"/>
    </source>
</evidence>
<evidence type="ECO:0000256" key="1">
    <source>
        <dbReference type="SAM" id="Phobius"/>
    </source>
</evidence>
<keyword evidence="2" id="KW-0732">Signal</keyword>
<evidence type="ECO:0000313" key="5">
    <source>
        <dbReference type="Proteomes" id="UP001219901"/>
    </source>
</evidence>
<evidence type="ECO:0000256" key="2">
    <source>
        <dbReference type="SAM" id="SignalP"/>
    </source>
</evidence>
<dbReference type="EMBL" id="CP046147">
    <property type="protein sequence ID" value="WFG38380.1"/>
    <property type="molecule type" value="Genomic_DNA"/>
</dbReference>
<dbReference type="RefSeq" id="WP_342824852.1">
    <property type="nucleotide sequence ID" value="NZ_CP046146.1"/>
</dbReference>
<accession>A0AAJ5ZCB1</accession>
<feature type="signal peptide" evidence="2">
    <location>
        <begin position="1"/>
        <end position="28"/>
    </location>
</feature>
<reference evidence="4" key="2">
    <citation type="journal article" date="2023" name="Nat. Commun.">
        <title>Cultivation of marine bacteria of the SAR202 clade.</title>
        <authorList>
            <person name="Lim Y."/>
            <person name="Seo J.H."/>
            <person name="Giovannoni S.J."/>
            <person name="Kang I."/>
            <person name="Cho J.C."/>
        </authorList>
    </citation>
    <scope>NUCLEOTIDE SEQUENCE</scope>
    <source>
        <strain evidence="4">JH1073</strain>
    </source>
</reference>
<feature type="transmembrane region" description="Helical" evidence="1">
    <location>
        <begin position="321"/>
        <end position="341"/>
    </location>
</feature>